<proteinExistence type="predicted"/>
<accession>A0A942ULF1</accession>
<comment type="caution">
    <text evidence="1">The sequence shown here is derived from an EMBL/GenBank/DDBJ whole genome shotgun (WGS) entry which is preliminary data.</text>
</comment>
<name>A0A942ULF1_9BACI</name>
<evidence type="ECO:0000313" key="2">
    <source>
        <dbReference type="Proteomes" id="UP000676456"/>
    </source>
</evidence>
<gene>
    <name evidence="1" type="ORF">KHA91_03935</name>
</gene>
<evidence type="ECO:0000313" key="1">
    <source>
        <dbReference type="EMBL" id="MBS4221902.1"/>
    </source>
</evidence>
<organism evidence="1 2">
    <name type="scientific">Lederbergia citrea</name>
    <dbReference type="NCBI Taxonomy" id="2833581"/>
    <lineage>
        <taxon>Bacteria</taxon>
        <taxon>Bacillati</taxon>
        <taxon>Bacillota</taxon>
        <taxon>Bacilli</taxon>
        <taxon>Bacillales</taxon>
        <taxon>Bacillaceae</taxon>
        <taxon>Lederbergia</taxon>
    </lineage>
</organism>
<protein>
    <submittedName>
        <fullName evidence="1">Uncharacterized protein</fullName>
    </submittedName>
</protein>
<sequence length="61" mass="7169">MRKMKKNDVDALSKFAAWCCLESYQIIVDEKVLDDILENSDEKYIKTLLLKGLKSKKKLLY</sequence>
<dbReference type="Proteomes" id="UP000676456">
    <property type="component" value="Unassembled WGS sequence"/>
</dbReference>
<keyword evidence="2" id="KW-1185">Reference proteome</keyword>
<dbReference type="AlphaFoldDB" id="A0A942ULF1"/>
<dbReference type="RefSeq" id="WP_213096889.1">
    <property type="nucleotide sequence ID" value="NZ_JAGYPH010000001.1"/>
</dbReference>
<dbReference type="EMBL" id="JAGYPN010000001">
    <property type="protein sequence ID" value="MBS4221902.1"/>
    <property type="molecule type" value="Genomic_DNA"/>
</dbReference>
<reference evidence="1 2" key="1">
    <citation type="submission" date="2021-05" db="EMBL/GenBank/DDBJ databases">
        <title>Novel Bacillus species.</title>
        <authorList>
            <person name="Liu G."/>
        </authorList>
    </citation>
    <scope>NUCLEOTIDE SEQUENCE [LARGE SCALE GENOMIC DNA]</scope>
    <source>
        <strain evidence="1 2">FJAT-49682</strain>
    </source>
</reference>